<dbReference type="STRING" id="1049789.LEP1GSC050_0145"/>
<evidence type="ECO:0000313" key="4">
    <source>
        <dbReference type="Proteomes" id="UP000015454"/>
    </source>
</evidence>
<dbReference type="OrthoDB" id="9805228at2"/>
<dbReference type="InterPro" id="IPR023393">
    <property type="entry name" value="START-like_dom_sf"/>
</dbReference>
<dbReference type="InterPro" id="IPR013538">
    <property type="entry name" value="ASHA1/2-like_C"/>
</dbReference>
<comment type="similarity">
    <text evidence="1">Belongs to the AHA1 family.</text>
</comment>
<proteinExistence type="inferred from homology"/>
<dbReference type="RefSeq" id="WP_020987079.1">
    <property type="nucleotide sequence ID" value="NZ_AHMO02000007.1"/>
</dbReference>
<protein>
    <recommendedName>
        <fullName evidence="2">Activator of Hsp90 ATPase homologue 1/2-like C-terminal domain-containing protein</fullName>
    </recommendedName>
</protein>
<dbReference type="Proteomes" id="UP000015454">
    <property type="component" value="Unassembled WGS sequence"/>
</dbReference>
<evidence type="ECO:0000313" key="3">
    <source>
        <dbReference type="EMBL" id="EQA46305.1"/>
    </source>
</evidence>
<feature type="domain" description="Activator of Hsp90 ATPase homologue 1/2-like C-terminal" evidence="2">
    <location>
        <begin position="13"/>
        <end position="150"/>
    </location>
</feature>
<organism evidence="3 4">
    <name type="scientific">Leptospira broomii serovar Hurstbridge str. 5399</name>
    <dbReference type="NCBI Taxonomy" id="1049789"/>
    <lineage>
        <taxon>Bacteria</taxon>
        <taxon>Pseudomonadati</taxon>
        <taxon>Spirochaetota</taxon>
        <taxon>Spirochaetia</taxon>
        <taxon>Leptospirales</taxon>
        <taxon>Leptospiraceae</taxon>
        <taxon>Leptospira</taxon>
    </lineage>
</organism>
<gene>
    <name evidence="3" type="ORF">LEP1GSC050_0145</name>
</gene>
<evidence type="ECO:0000259" key="2">
    <source>
        <dbReference type="Pfam" id="PF08327"/>
    </source>
</evidence>
<sequence>MTAQVLKIEKKINAEPTRLFRAWLKAEEFSHWFLSGDPVELGSVSIDPRPGGRFHIDMLLDGKVLPHVGEYLVIEEPTKLVFTWRSHATGERDTLVTVTFTALPAVTDKNAKGTIQKPQTLVTLVHERLANDVETKMHQHGWTSILSGLERWQGHKE</sequence>
<comment type="caution">
    <text evidence="3">The sequence shown here is derived from an EMBL/GenBank/DDBJ whole genome shotgun (WGS) entry which is preliminary data.</text>
</comment>
<keyword evidence="4" id="KW-1185">Reference proteome</keyword>
<dbReference type="AlphaFoldDB" id="T0F5A3"/>
<dbReference type="Gene3D" id="3.30.530.20">
    <property type="match status" value="1"/>
</dbReference>
<evidence type="ECO:0000256" key="1">
    <source>
        <dbReference type="ARBA" id="ARBA00006817"/>
    </source>
</evidence>
<accession>T0F5A3</accession>
<name>T0F5A3_9LEPT</name>
<reference evidence="3" key="1">
    <citation type="submission" date="2013-05" db="EMBL/GenBank/DDBJ databases">
        <authorList>
            <person name="Harkins D.M."/>
            <person name="Durkin A.S."/>
            <person name="Brinkac L.M."/>
            <person name="Haft D.H."/>
            <person name="Selengut J.D."/>
            <person name="Sanka R."/>
            <person name="DePew J."/>
            <person name="Purushe J."/>
            <person name="Hartskeerl R.A."/>
            <person name="Ahmed A."/>
            <person name="van der Linden H."/>
            <person name="Goris M.G.A."/>
            <person name="Vinetz J.M."/>
            <person name="Sutton G.G."/>
            <person name="Nierman W.C."/>
            <person name="Fouts D.E."/>
        </authorList>
    </citation>
    <scope>NUCLEOTIDE SEQUENCE [LARGE SCALE GENOMIC DNA]</scope>
    <source>
        <strain evidence="3">5399</strain>
    </source>
</reference>
<dbReference type="SUPFAM" id="SSF55961">
    <property type="entry name" value="Bet v1-like"/>
    <property type="match status" value="1"/>
</dbReference>
<dbReference type="EMBL" id="AHMO02000007">
    <property type="protein sequence ID" value="EQA46305.1"/>
    <property type="molecule type" value="Genomic_DNA"/>
</dbReference>
<dbReference type="Pfam" id="PF08327">
    <property type="entry name" value="AHSA1"/>
    <property type="match status" value="1"/>
</dbReference>
<dbReference type="CDD" id="cd07814">
    <property type="entry name" value="SRPBCC_CalC_Aha1-like"/>
    <property type="match status" value="1"/>
</dbReference>